<accession>A0A381U8P9</accession>
<dbReference type="AlphaFoldDB" id="A0A381U8P9"/>
<name>A0A381U8P9_9ZZZZ</name>
<evidence type="ECO:0000313" key="1">
    <source>
        <dbReference type="EMBL" id="SVA24529.1"/>
    </source>
</evidence>
<proteinExistence type="predicted"/>
<gene>
    <name evidence="1" type="ORF">METZ01_LOCUS77383</name>
</gene>
<reference evidence="1" key="1">
    <citation type="submission" date="2018-05" db="EMBL/GenBank/DDBJ databases">
        <authorList>
            <person name="Lanie J.A."/>
            <person name="Ng W.-L."/>
            <person name="Kazmierczak K.M."/>
            <person name="Andrzejewski T.M."/>
            <person name="Davidsen T.M."/>
            <person name="Wayne K.J."/>
            <person name="Tettelin H."/>
            <person name="Glass J.I."/>
            <person name="Rusch D."/>
            <person name="Podicherti R."/>
            <person name="Tsui H.-C.T."/>
            <person name="Winkler M.E."/>
        </authorList>
    </citation>
    <scope>NUCLEOTIDE SEQUENCE</scope>
</reference>
<protein>
    <submittedName>
        <fullName evidence="1">Uncharacterized protein</fullName>
    </submittedName>
</protein>
<dbReference type="EMBL" id="UINC01005946">
    <property type="protein sequence ID" value="SVA24529.1"/>
    <property type="molecule type" value="Genomic_DNA"/>
</dbReference>
<organism evidence="1">
    <name type="scientific">marine metagenome</name>
    <dbReference type="NCBI Taxonomy" id="408172"/>
    <lineage>
        <taxon>unclassified sequences</taxon>
        <taxon>metagenomes</taxon>
        <taxon>ecological metagenomes</taxon>
    </lineage>
</organism>
<sequence length="37" mass="4157">MLVSELEKNADRTINSPTRVKRIQIGISFNGVKLSKL</sequence>